<feature type="transmembrane region" description="Helical" evidence="9">
    <location>
        <begin position="276"/>
        <end position="296"/>
    </location>
</feature>
<evidence type="ECO:0000256" key="6">
    <source>
        <dbReference type="ARBA" id="ARBA00022692"/>
    </source>
</evidence>
<dbReference type="OrthoDB" id="18170at2759"/>
<evidence type="ECO:0000313" key="11">
    <source>
        <dbReference type="EMBL" id="EMD33483.1"/>
    </source>
</evidence>
<feature type="transmembrane region" description="Helical" evidence="9">
    <location>
        <begin position="181"/>
        <end position="200"/>
    </location>
</feature>
<dbReference type="EMBL" id="KB445806">
    <property type="protein sequence ID" value="EMD33483.1"/>
    <property type="molecule type" value="Genomic_DNA"/>
</dbReference>
<comment type="pathway">
    <text evidence="3">Secondary metabolite biosynthesis.</text>
</comment>
<evidence type="ECO:0000256" key="5">
    <source>
        <dbReference type="ARBA" id="ARBA00022679"/>
    </source>
</evidence>
<organism evidence="11 12">
    <name type="scientific">Ceriporiopsis subvermispora (strain B)</name>
    <name type="common">White-rot fungus</name>
    <name type="synonym">Gelatoporia subvermispora</name>
    <dbReference type="NCBI Taxonomy" id="914234"/>
    <lineage>
        <taxon>Eukaryota</taxon>
        <taxon>Fungi</taxon>
        <taxon>Dikarya</taxon>
        <taxon>Basidiomycota</taxon>
        <taxon>Agaricomycotina</taxon>
        <taxon>Agaricomycetes</taxon>
        <taxon>Polyporales</taxon>
        <taxon>Gelatoporiaceae</taxon>
        <taxon>Gelatoporia</taxon>
    </lineage>
</organism>
<comment type="similarity">
    <text evidence="4 9">Belongs to the UbiA prenyltransferase family.</text>
</comment>
<keyword evidence="12" id="KW-1185">Reference proteome</keyword>
<dbReference type="HAMAP" id="MF_01635">
    <property type="entry name" value="UbiA"/>
    <property type="match status" value="1"/>
</dbReference>
<keyword evidence="9" id="KW-0496">Mitochondrion</keyword>
<dbReference type="STRING" id="914234.M2Q9F9"/>
<evidence type="ECO:0000256" key="7">
    <source>
        <dbReference type="ARBA" id="ARBA00022989"/>
    </source>
</evidence>
<name>M2Q9F9_CERS8</name>
<evidence type="ECO:0000256" key="8">
    <source>
        <dbReference type="ARBA" id="ARBA00023136"/>
    </source>
</evidence>
<proteinExistence type="inferred from homology"/>
<keyword evidence="9" id="KW-0999">Mitochondrion inner membrane</keyword>
<keyword evidence="8 9" id="KW-0472">Membrane</keyword>
<feature type="region of interest" description="Disordered" evidence="10">
    <location>
        <begin position="1"/>
        <end position="28"/>
    </location>
</feature>
<evidence type="ECO:0000256" key="4">
    <source>
        <dbReference type="ARBA" id="ARBA00005985"/>
    </source>
</evidence>
<dbReference type="AlphaFoldDB" id="M2Q9F9"/>
<dbReference type="CDD" id="cd13959">
    <property type="entry name" value="PT_UbiA_COQ2"/>
    <property type="match status" value="1"/>
</dbReference>
<comment type="pathway">
    <text evidence="9">Cofactor biosynthesis; ubiquinone biosynthesis.</text>
</comment>
<dbReference type="GO" id="GO:0005743">
    <property type="term" value="C:mitochondrial inner membrane"/>
    <property type="evidence" value="ECO:0007669"/>
    <property type="project" value="UniProtKB-SubCell"/>
</dbReference>
<dbReference type="InterPro" id="IPR039653">
    <property type="entry name" value="Prenyltransferase"/>
</dbReference>
<sequence length="332" mass="36909">MDGGRRPRADPKSRFTHPAELETRSQKTSAVPPKATWYHFFELTRLHKFPLGNLLVFWPAAWGLAMTARAVSLPPQTLALETVMFLLGGTLLHSAACVLNDICDRDFDAKVERTKNRPLVTGAISVFGASILLLCLTFASMAMLLFTNRTAYVIALIGLIGVFPLHALYPLMKRWTNWPQAWLGLAMNWGLPVAWISVTGEVNWDALPIFFLGTVCWTIVYDTMYACQDREDDIKAGVKSTAVLFGSYVRPILAVFAIVFVACMTVAGVLNHQGPAFFAFSCGGAALHFLYQFLTWNPDVPAEGGEKFLMNHNIGYIIWAGMLLDYYFKVVA</sequence>
<dbReference type="Pfam" id="PF01040">
    <property type="entry name" value="UbiA"/>
    <property type="match status" value="1"/>
</dbReference>
<protein>
    <recommendedName>
        <fullName evidence="9">4-hydroxybenzoate polyprenyltransferase, mitochondrial</fullName>
        <shortName evidence="9">4-HB polyprenyltransferase</shortName>
        <ecNumber evidence="9">2.5.1.39</ecNumber>
    </recommendedName>
    <alternativeName>
        <fullName evidence="9">Para-hydroxybenzoate--polyprenyltransferase</fullName>
        <shortName evidence="9">PHB:PPT</shortName>
        <shortName evidence="9">PHB:polyprenyltransferase</shortName>
    </alternativeName>
</protein>
<feature type="transmembrane region" description="Helical" evidence="9">
    <location>
        <begin position="308"/>
        <end position="328"/>
    </location>
</feature>
<feature type="compositionally biased region" description="Basic and acidic residues" evidence="10">
    <location>
        <begin position="1"/>
        <end position="25"/>
    </location>
</feature>
<feature type="transmembrane region" description="Helical" evidence="9">
    <location>
        <begin position="248"/>
        <end position="270"/>
    </location>
</feature>
<feature type="transmembrane region" description="Helical" evidence="9">
    <location>
        <begin position="151"/>
        <end position="169"/>
    </location>
</feature>
<reference evidence="11 12" key="1">
    <citation type="journal article" date="2012" name="Proc. Natl. Acad. Sci. U.S.A.">
        <title>Comparative genomics of Ceriporiopsis subvermispora and Phanerochaete chrysosporium provide insight into selective ligninolysis.</title>
        <authorList>
            <person name="Fernandez-Fueyo E."/>
            <person name="Ruiz-Duenas F.J."/>
            <person name="Ferreira P."/>
            <person name="Floudas D."/>
            <person name="Hibbett D.S."/>
            <person name="Canessa P."/>
            <person name="Larrondo L.F."/>
            <person name="James T.Y."/>
            <person name="Seelenfreund D."/>
            <person name="Lobos S."/>
            <person name="Polanco R."/>
            <person name="Tello M."/>
            <person name="Honda Y."/>
            <person name="Watanabe T."/>
            <person name="Watanabe T."/>
            <person name="Ryu J.S."/>
            <person name="Kubicek C.P."/>
            <person name="Schmoll M."/>
            <person name="Gaskell J."/>
            <person name="Hammel K.E."/>
            <person name="St John F.J."/>
            <person name="Vanden Wymelenberg A."/>
            <person name="Sabat G."/>
            <person name="Splinter BonDurant S."/>
            <person name="Syed K."/>
            <person name="Yadav J.S."/>
            <person name="Doddapaneni H."/>
            <person name="Subramanian V."/>
            <person name="Lavin J.L."/>
            <person name="Oguiza J.A."/>
            <person name="Perez G."/>
            <person name="Pisabarro A.G."/>
            <person name="Ramirez L."/>
            <person name="Santoyo F."/>
            <person name="Master E."/>
            <person name="Coutinho P.M."/>
            <person name="Henrissat B."/>
            <person name="Lombard V."/>
            <person name="Magnuson J.K."/>
            <person name="Kuees U."/>
            <person name="Hori C."/>
            <person name="Igarashi K."/>
            <person name="Samejima M."/>
            <person name="Held B.W."/>
            <person name="Barry K.W."/>
            <person name="LaButti K.M."/>
            <person name="Lapidus A."/>
            <person name="Lindquist E.A."/>
            <person name="Lucas S.M."/>
            <person name="Riley R."/>
            <person name="Salamov A.A."/>
            <person name="Hoffmeister D."/>
            <person name="Schwenk D."/>
            <person name="Hadar Y."/>
            <person name="Yarden O."/>
            <person name="de Vries R.P."/>
            <person name="Wiebenga A."/>
            <person name="Stenlid J."/>
            <person name="Eastwood D."/>
            <person name="Grigoriev I.V."/>
            <person name="Berka R.M."/>
            <person name="Blanchette R.A."/>
            <person name="Kersten P."/>
            <person name="Martinez A.T."/>
            <person name="Vicuna R."/>
            <person name="Cullen D."/>
        </authorList>
    </citation>
    <scope>NUCLEOTIDE SEQUENCE [LARGE SCALE GENOMIC DNA]</scope>
    <source>
        <strain evidence="11 12">B</strain>
    </source>
</reference>
<keyword evidence="9" id="KW-0831">Ubiquinone biosynthesis</keyword>
<comment type="function">
    <text evidence="9">Catalyzes the prenylation of para-hydroxybenzoate (PHB) with an all-trans polyprenyl group. Mediates the second step in the final reaction sequence of coenzyme Q (CoQ) biosynthesis, which is the condensation of the polyisoprenoid side chain with PHB, generating the first membrane-bound Q intermediate.</text>
</comment>
<evidence type="ECO:0000256" key="3">
    <source>
        <dbReference type="ARBA" id="ARBA00005179"/>
    </source>
</evidence>
<keyword evidence="5 9" id="KW-0808">Transferase</keyword>
<dbReference type="EC" id="2.5.1.39" evidence="9"/>
<comment type="subcellular location">
    <subcellularLocation>
        <location evidence="2">Membrane</location>
        <topology evidence="2">Multi-pass membrane protein</topology>
    </subcellularLocation>
    <subcellularLocation>
        <location evidence="9">Mitochondrion inner membrane</location>
        <topology evidence="9">Multi-pass membrane protein</topology>
        <orientation evidence="9">Matrix side</orientation>
    </subcellularLocation>
</comment>
<keyword evidence="6 9" id="KW-0812">Transmembrane</keyword>
<dbReference type="InterPro" id="IPR030470">
    <property type="entry name" value="UbiA_prenylTrfase_CS"/>
</dbReference>
<dbReference type="InterPro" id="IPR000537">
    <property type="entry name" value="UbiA_prenyltransferase"/>
</dbReference>
<evidence type="ECO:0000256" key="10">
    <source>
        <dbReference type="SAM" id="MobiDB-lite"/>
    </source>
</evidence>
<comment type="cofactor">
    <cofactor evidence="1 9">
        <name>Mg(2+)</name>
        <dbReference type="ChEBI" id="CHEBI:18420"/>
    </cofactor>
</comment>
<dbReference type="GO" id="GO:0006744">
    <property type="term" value="P:ubiquinone biosynthetic process"/>
    <property type="evidence" value="ECO:0007669"/>
    <property type="project" value="UniProtKB-UniRule"/>
</dbReference>
<evidence type="ECO:0000256" key="9">
    <source>
        <dbReference type="HAMAP-Rule" id="MF_03189"/>
    </source>
</evidence>
<feature type="transmembrane region" description="Helical" evidence="9">
    <location>
        <begin position="78"/>
        <end position="99"/>
    </location>
</feature>
<feature type="transmembrane region" description="Helical" evidence="9">
    <location>
        <begin position="51"/>
        <end position="72"/>
    </location>
</feature>
<dbReference type="Gene3D" id="1.10.357.140">
    <property type="entry name" value="UbiA prenyltransferase"/>
    <property type="match status" value="1"/>
</dbReference>
<comment type="catalytic activity">
    <reaction evidence="9">
        <text>an all-trans-polyprenyl diphosphate + 4-hydroxybenzoate = a 4-hydroxy-3-(all-trans-polyprenyl)benzoate + diphosphate</text>
        <dbReference type="Rhea" id="RHEA:44504"/>
        <dbReference type="Rhea" id="RHEA-COMP:9514"/>
        <dbReference type="Rhea" id="RHEA-COMP:9564"/>
        <dbReference type="ChEBI" id="CHEBI:17879"/>
        <dbReference type="ChEBI" id="CHEBI:33019"/>
        <dbReference type="ChEBI" id="CHEBI:58914"/>
        <dbReference type="ChEBI" id="CHEBI:78396"/>
        <dbReference type="EC" id="2.5.1.39"/>
    </reaction>
</comment>
<dbReference type="GO" id="GO:0008412">
    <property type="term" value="F:4-hydroxybenzoate polyprenyltransferase activity"/>
    <property type="evidence" value="ECO:0007669"/>
    <property type="project" value="UniProtKB-EC"/>
</dbReference>
<dbReference type="PROSITE" id="PS00943">
    <property type="entry name" value="UBIA"/>
    <property type="match status" value="1"/>
</dbReference>
<evidence type="ECO:0000256" key="1">
    <source>
        <dbReference type="ARBA" id="ARBA00001946"/>
    </source>
</evidence>
<dbReference type="HOGENOM" id="CLU_034879_3_0_1"/>
<evidence type="ECO:0000313" key="12">
    <source>
        <dbReference type="Proteomes" id="UP000016930"/>
    </source>
</evidence>
<evidence type="ECO:0000256" key="2">
    <source>
        <dbReference type="ARBA" id="ARBA00004141"/>
    </source>
</evidence>
<dbReference type="InterPro" id="IPR044878">
    <property type="entry name" value="UbiA_sf"/>
</dbReference>
<accession>M2Q9F9</accession>
<dbReference type="Proteomes" id="UP000016930">
    <property type="component" value="Unassembled WGS sequence"/>
</dbReference>
<gene>
    <name evidence="11" type="ORF">CERSUDRAFT_56773</name>
</gene>
<keyword evidence="7 9" id="KW-1133">Transmembrane helix</keyword>
<dbReference type="GO" id="GO:0008299">
    <property type="term" value="P:isoprenoid biosynthetic process"/>
    <property type="evidence" value="ECO:0007669"/>
    <property type="project" value="UniProtKB-UniRule"/>
</dbReference>
<dbReference type="UniPathway" id="UPA00232"/>
<dbReference type="FunFam" id="1.10.357.140:FF:000008">
    <property type="entry name" value="4-hydroxybenzoate octaprenyltransferase"/>
    <property type="match status" value="1"/>
</dbReference>
<dbReference type="PANTHER" id="PTHR11048">
    <property type="entry name" value="PRENYLTRANSFERASES"/>
    <property type="match status" value="1"/>
</dbReference>
<dbReference type="FunFam" id="1.20.120.1780:FF:000001">
    <property type="entry name" value="4-hydroxybenzoate octaprenyltransferase"/>
    <property type="match status" value="1"/>
</dbReference>
<keyword evidence="9" id="KW-0414">Isoprene biosynthesis</keyword>
<dbReference type="InterPro" id="IPR006370">
    <property type="entry name" value="HB_polyprenyltransferase-like"/>
</dbReference>
<dbReference type="PANTHER" id="PTHR11048:SF28">
    <property type="entry name" value="4-HYDROXYBENZOATE POLYPRENYLTRANSFERASE, MITOCHONDRIAL"/>
    <property type="match status" value="1"/>
</dbReference>
<dbReference type="Gene3D" id="1.20.120.1780">
    <property type="entry name" value="UbiA prenyltransferase"/>
    <property type="match status" value="1"/>
</dbReference>
<feature type="transmembrane region" description="Helical" evidence="9">
    <location>
        <begin position="119"/>
        <end position="145"/>
    </location>
</feature>